<feature type="transmembrane region" description="Helical" evidence="2">
    <location>
        <begin position="168"/>
        <end position="187"/>
    </location>
</feature>
<feature type="transmembrane region" description="Helical" evidence="2">
    <location>
        <begin position="38"/>
        <end position="56"/>
    </location>
</feature>
<accession>A0A5D4SK16</accession>
<dbReference type="SUPFAM" id="SSF54001">
    <property type="entry name" value="Cysteine proteinases"/>
    <property type="match status" value="1"/>
</dbReference>
<feature type="compositionally biased region" description="Polar residues" evidence="1">
    <location>
        <begin position="581"/>
        <end position="590"/>
    </location>
</feature>
<dbReference type="STRING" id="79883.GCA_001636495_00223"/>
<feature type="compositionally biased region" description="Acidic residues" evidence="1">
    <location>
        <begin position="568"/>
        <end position="579"/>
    </location>
</feature>
<feature type="transmembrane region" description="Helical" evidence="2">
    <location>
        <begin position="115"/>
        <end position="136"/>
    </location>
</feature>
<feature type="transmembrane region" description="Helical" evidence="2">
    <location>
        <begin position="199"/>
        <end position="220"/>
    </location>
</feature>
<evidence type="ECO:0000313" key="5">
    <source>
        <dbReference type="Proteomes" id="UP000322524"/>
    </source>
</evidence>
<comment type="caution">
    <text evidence="4">The sequence shown here is derived from an EMBL/GenBank/DDBJ whole genome shotgun (WGS) entry which is preliminary data.</text>
</comment>
<dbReference type="PANTHER" id="PTHR42736">
    <property type="entry name" value="PROTEIN-GLUTAMINE GAMMA-GLUTAMYLTRANSFERASE"/>
    <property type="match status" value="1"/>
</dbReference>
<name>A0A5D4SK16_9BACI</name>
<dbReference type="InterPro" id="IPR052901">
    <property type="entry name" value="Bact_TGase-like"/>
</dbReference>
<proteinExistence type="predicted"/>
<evidence type="ECO:0000256" key="2">
    <source>
        <dbReference type="SAM" id="Phobius"/>
    </source>
</evidence>
<dbReference type="EMBL" id="VTEV01000012">
    <property type="protein sequence ID" value="TYS62502.1"/>
    <property type="molecule type" value="Genomic_DNA"/>
</dbReference>
<evidence type="ECO:0000313" key="4">
    <source>
        <dbReference type="EMBL" id="TYS62502.1"/>
    </source>
</evidence>
<keyword evidence="2" id="KW-1133">Transmembrane helix</keyword>
<feature type="transmembrane region" description="Helical" evidence="2">
    <location>
        <begin position="12"/>
        <end position="32"/>
    </location>
</feature>
<feature type="domain" description="Transglutaminase-like" evidence="3">
    <location>
        <begin position="477"/>
        <end position="552"/>
    </location>
</feature>
<evidence type="ECO:0000256" key="1">
    <source>
        <dbReference type="SAM" id="MobiDB-lite"/>
    </source>
</evidence>
<feature type="transmembrane region" description="Helical" evidence="2">
    <location>
        <begin position="143"/>
        <end position="162"/>
    </location>
</feature>
<dbReference type="InterPro" id="IPR025403">
    <property type="entry name" value="TgpA-like_C"/>
</dbReference>
<gene>
    <name evidence="4" type="ORF">FZC76_20580</name>
</gene>
<dbReference type="AlphaFoldDB" id="A0A5D4SK16"/>
<dbReference type="InterPro" id="IPR038765">
    <property type="entry name" value="Papain-like_cys_pep_sf"/>
</dbReference>
<feature type="transmembrane region" description="Helical" evidence="2">
    <location>
        <begin position="624"/>
        <end position="641"/>
    </location>
</feature>
<reference evidence="4 5" key="1">
    <citation type="submission" date="2019-08" db="EMBL/GenBank/DDBJ databases">
        <title>Bacillus genomes from the desert of Cuatro Cienegas, Coahuila.</title>
        <authorList>
            <person name="Olmedo-Alvarez G."/>
        </authorList>
    </citation>
    <scope>NUCLEOTIDE SEQUENCE [LARGE SCALE GENOMIC DNA]</scope>
    <source>
        <strain evidence="4 5">CH28_1T</strain>
    </source>
</reference>
<dbReference type="InterPro" id="IPR002931">
    <property type="entry name" value="Transglutaminase-like"/>
</dbReference>
<dbReference type="Pfam" id="PF13559">
    <property type="entry name" value="DUF4129"/>
    <property type="match status" value="1"/>
</dbReference>
<dbReference type="OrthoDB" id="9804872at2"/>
<feature type="transmembrane region" description="Helical" evidence="2">
    <location>
        <begin position="61"/>
        <end position="80"/>
    </location>
</feature>
<evidence type="ECO:0000259" key="3">
    <source>
        <dbReference type="SMART" id="SM00460"/>
    </source>
</evidence>
<keyword evidence="2" id="KW-0472">Membrane</keyword>
<keyword evidence="2" id="KW-0812">Transmembrane</keyword>
<dbReference type="Pfam" id="PF01841">
    <property type="entry name" value="Transglut_core"/>
    <property type="match status" value="1"/>
</dbReference>
<dbReference type="RefSeq" id="WP_148990032.1">
    <property type="nucleotide sequence ID" value="NZ_VTEV01000012.1"/>
</dbReference>
<protein>
    <submittedName>
        <fullName evidence="4">DUF4129 domain-containing protein</fullName>
    </submittedName>
</protein>
<dbReference type="SMART" id="SM00460">
    <property type="entry name" value="TGc"/>
    <property type="match status" value="1"/>
</dbReference>
<organism evidence="4 5">
    <name type="scientific">Sutcliffiella horikoshii</name>
    <dbReference type="NCBI Taxonomy" id="79883"/>
    <lineage>
        <taxon>Bacteria</taxon>
        <taxon>Bacillati</taxon>
        <taxon>Bacillota</taxon>
        <taxon>Bacilli</taxon>
        <taxon>Bacillales</taxon>
        <taxon>Bacillaceae</taxon>
        <taxon>Sutcliffiella</taxon>
    </lineage>
</organism>
<dbReference type="PANTHER" id="PTHR42736:SF1">
    <property type="entry name" value="PROTEIN-GLUTAMINE GAMMA-GLUTAMYLTRANSFERASE"/>
    <property type="match status" value="1"/>
</dbReference>
<dbReference type="Gene3D" id="3.10.620.30">
    <property type="match status" value="1"/>
</dbReference>
<sequence>MAKSNPYQRNGYALLMHVFGFILLLEWILPLKEVTNTANLYVFVVFLLISFSLSFLQILPLLSFFVHLGFMFYFIHILYIDGKFLSKDWFAYLWNDLKYNVNVIWAQDWIAMTGMFRSILLFILLWLVSYLVIYWILYRKQMLLFVIFTITYVAILDTFTPYQGNEAIMRLIVVGLSIVGFVHLERLKEREGVYRSGKLLIGWGVPLIIFILLSATAGYFSPKAAPIWPDPVPFLKGIGNGDGPGTGGGVRKIGYGENDSRLGGPFVPDDSVVFQAELTRTHYWRVETKDIYTGKGWDSTEGERAELNRGLNDQVTWMSDEVPTDAYSATLTMEKTYPHINYPLGLNEIQVEEEGINFSLNDSTEKIRTLDEEGDPIELEEYSVNYDFPRYYIEALKGAQPGTGEESNEEFVDRYTQLPDSLPDRVVDLAEEITGSFTSRFDKVNAVERYFRNNDFVYETTEVAVPAGDEDYVDQFLFETMQGYCDNFSTSMVALLRAVDIPARWVKGYTQGEFVDVTDNNTRLFEVTNNNAHSWVEVYYPEVGWVTYEPTSGFSNPYSFVYQSVEENTGETTEEEDTIEQPQQPESDPSNIPELDPGEDEEAAGASGSNGGTWNFADISWKPVALFMASLLAAGAVLFFARNKWIPYYYILRYKGKKDEGTFNKAYPALLRQLHSIGLTRREGQTLREYAKYIDDYYSTGDMQSLTARYERVLYRGDSSEQEWEKSVELWENLIKKTSS</sequence>
<feature type="region of interest" description="Disordered" evidence="1">
    <location>
        <begin position="566"/>
        <end position="609"/>
    </location>
</feature>
<dbReference type="Proteomes" id="UP000322524">
    <property type="component" value="Unassembled WGS sequence"/>
</dbReference>